<keyword evidence="2 7" id="KW-0812">Transmembrane</keyword>
<dbReference type="AlphaFoldDB" id="E8U5G4"/>
<dbReference type="PANTHER" id="PTHR24221">
    <property type="entry name" value="ATP-BINDING CASSETTE SUB-FAMILY B"/>
    <property type="match status" value="1"/>
</dbReference>
<dbReference type="GO" id="GO:0140359">
    <property type="term" value="F:ABC-type transporter activity"/>
    <property type="evidence" value="ECO:0007669"/>
    <property type="project" value="InterPro"/>
</dbReference>
<feature type="domain" description="ABC transmembrane type-1" evidence="9">
    <location>
        <begin position="37"/>
        <end position="324"/>
    </location>
</feature>
<evidence type="ECO:0000256" key="6">
    <source>
        <dbReference type="ARBA" id="ARBA00023136"/>
    </source>
</evidence>
<evidence type="ECO:0000313" key="11">
    <source>
        <dbReference type="Proteomes" id="UP000008635"/>
    </source>
</evidence>
<dbReference type="SUPFAM" id="SSF52540">
    <property type="entry name" value="P-loop containing nucleoside triphosphate hydrolases"/>
    <property type="match status" value="1"/>
</dbReference>
<dbReference type="EMBL" id="CP002454">
    <property type="protein sequence ID" value="ADV66303.1"/>
    <property type="molecule type" value="Genomic_DNA"/>
</dbReference>
<dbReference type="OrthoDB" id="9769895at2"/>
<gene>
    <name evidence="10" type="ordered locus">Deima_0646</name>
</gene>
<feature type="transmembrane region" description="Helical" evidence="7">
    <location>
        <begin position="31"/>
        <end position="55"/>
    </location>
</feature>
<dbReference type="Pfam" id="PF00005">
    <property type="entry name" value="ABC_tran"/>
    <property type="match status" value="1"/>
</dbReference>
<evidence type="ECO:0000256" key="2">
    <source>
        <dbReference type="ARBA" id="ARBA00022692"/>
    </source>
</evidence>
<dbReference type="GO" id="GO:0034040">
    <property type="term" value="F:ATPase-coupled lipid transmembrane transporter activity"/>
    <property type="evidence" value="ECO:0007669"/>
    <property type="project" value="TreeGrafter"/>
</dbReference>
<reference evidence="10 11" key="1">
    <citation type="journal article" date="2011" name="Stand. Genomic Sci.">
        <title>Complete genome sequence of Deinococcus maricopensis type strain (LB-34).</title>
        <authorList>
            <person name="Pukall R."/>
            <person name="Zeytun A."/>
            <person name="Lucas S."/>
            <person name="Lapidus A."/>
            <person name="Hammon N."/>
            <person name="Deshpande S."/>
            <person name="Nolan M."/>
            <person name="Cheng J.F."/>
            <person name="Pitluck S."/>
            <person name="Liolios K."/>
            <person name="Pagani I."/>
            <person name="Mikhailova N."/>
            <person name="Ivanova N."/>
            <person name="Mavromatis K."/>
            <person name="Pati A."/>
            <person name="Tapia R."/>
            <person name="Han C."/>
            <person name="Goodwin L."/>
            <person name="Chen A."/>
            <person name="Palaniappan K."/>
            <person name="Land M."/>
            <person name="Hauser L."/>
            <person name="Chang Y.J."/>
            <person name="Jeffries C.D."/>
            <person name="Brambilla E.M."/>
            <person name="Rohde M."/>
            <person name="Goker M."/>
            <person name="Detter J.C."/>
            <person name="Woyke T."/>
            <person name="Bristow J."/>
            <person name="Eisen J.A."/>
            <person name="Markowitz V."/>
            <person name="Hugenholtz P."/>
            <person name="Kyrpides N.C."/>
            <person name="Klenk H.P."/>
        </authorList>
    </citation>
    <scope>NUCLEOTIDE SEQUENCE [LARGE SCALE GENOMIC DNA]</scope>
    <source>
        <strain evidence="11">DSM 21211 / LMG 22137 / NRRL B-23946 / LB-34</strain>
    </source>
</reference>
<dbReference type="Gene3D" id="1.20.1560.10">
    <property type="entry name" value="ABC transporter type 1, transmembrane domain"/>
    <property type="match status" value="1"/>
</dbReference>
<dbReference type="eggNOG" id="COG1132">
    <property type="taxonomic scope" value="Bacteria"/>
</dbReference>
<protein>
    <submittedName>
        <fullName evidence="10">Xenobiotic-transporting ATPase</fullName>
        <ecNumber evidence="10">3.6.3.44</ecNumber>
    </submittedName>
</protein>
<dbReference type="GO" id="GO:0016887">
    <property type="term" value="F:ATP hydrolysis activity"/>
    <property type="evidence" value="ECO:0007669"/>
    <property type="project" value="InterPro"/>
</dbReference>
<feature type="transmembrane region" description="Helical" evidence="7">
    <location>
        <begin position="162"/>
        <end position="188"/>
    </location>
</feature>
<evidence type="ECO:0000256" key="7">
    <source>
        <dbReference type="SAM" id="Phobius"/>
    </source>
</evidence>
<dbReference type="Proteomes" id="UP000008635">
    <property type="component" value="Chromosome"/>
</dbReference>
<dbReference type="Gene3D" id="3.40.50.300">
    <property type="entry name" value="P-loop containing nucleotide triphosphate hydrolases"/>
    <property type="match status" value="1"/>
</dbReference>
<evidence type="ECO:0000256" key="5">
    <source>
        <dbReference type="ARBA" id="ARBA00022989"/>
    </source>
</evidence>
<dbReference type="STRING" id="709986.Deima_0646"/>
<dbReference type="PROSITE" id="PS50929">
    <property type="entry name" value="ABC_TM1F"/>
    <property type="match status" value="1"/>
</dbReference>
<dbReference type="HOGENOM" id="CLU_000604_84_3_0"/>
<dbReference type="InterPro" id="IPR011527">
    <property type="entry name" value="ABC1_TM_dom"/>
</dbReference>
<dbReference type="PROSITE" id="PS50893">
    <property type="entry name" value="ABC_TRANSPORTER_2"/>
    <property type="match status" value="1"/>
</dbReference>
<dbReference type="CDD" id="cd03228">
    <property type="entry name" value="ABCC_MRP_Like"/>
    <property type="match status" value="1"/>
</dbReference>
<reference evidence="11" key="2">
    <citation type="submission" date="2011-01" db="EMBL/GenBank/DDBJ databases">
        <title>The complete genome of Deinococcus maricopensis DSM 21211.</title>
        <authorList>
            <consortium name="US DOE Joint Genome Institute (JGI-PGF)"/>
            <person name="Lucas S."/>
            <person name="Copeland A."/>
            <person name="Lapidus A."/>
            <person name="Goodwin L."/>
            <person name="Pitluck S."/>
            <person name="Kyrpides N."/>
            <person name="Mavromatis K."/>
            <person name="Pagani I."/>
            <person name="Ivanova N."/>
            <person name="Ovchinnikova G."/>
            <person name="Zeytun A."/>
            <person name="Detter J.C."/>
            <person name="Han C."/>
            <person name="Land M."/>
            <person name="Hauser L."/>
            <person name="Markowitz V."/>
            <person name="Cheng J.-F."/>
            <person name="Hugenholtz P."/>
            <person name="Woyke T."/>
            <person name="Wu D."/>
            <person name="Pukall R."/>
            <person name="Gehrich-Schroeter G."/>
            <person name="Brambilla E."/>
            <person name="Klenk H.-P."/>
            <person name="Eisen J.A."/>
        </authorList>
    </citation>
    <scope>NUCLEOTIDE SEQUENCE [LARGE SCALE GENOMIC DNA]</scope>
    <source>
        <strain evidence="11">DSM 21211 / LMG 22137 / NRRL B-23946 / LB-34</strain>
    </source>
</reference>
<organism evidence="10 11">
    <name type="scientific">Deinococcus maricopensis (strain DSM 21211 / LMG 22137 / NRRL B-23946 / LB-34)</name>
    <dbReference type="NCBI Taxonomy" id="709986"/>
    <lineage>
        <taxon>Bacteria</taxon>
        <taxon>Thermotogati</taxon>
        <taxon>Deinococcota</taxon>
        <taxon>Deinococci</taxon>
        <taxon>Deinococcales</taxon>
        <taxon>Deinococcaceae</taxon>
        <taxon>Deinococcus</taxon>
    </lineage>
</organism>
<dbReference type="InterPro" id="IPR027417">
    <property type="entry name" value="P-loop_NTPase"/>
</dbReference>
<evidence type="ECO:0000256" key="1">
    <source>
        <dbReference type="ARBA" id="ARBA00004651"/>
    </source>
</evidence>
<sequence>MTGLPPRTNSHETTRELLRVLARALPRMFRAAPALVVALALTQVVSGLVPAASVLITKWTIDGLTRLVAGESLNVWLLAGAWAGAAFLGQLTGVLVTILQGYVADRYSVETITALMGKMADLPGLDVVEDARFHDDIELLHTGARFRPLNLLATVIGLTREVVAALGLAASLLVVGWWVPLVVLLGMIPLTRAQVRLREAGWSLTIQRTQEARELMYDQRVALRHEYAKEVRLYDLIPWLSGRYRRRAEAYAREMRDMRNKQAYGVLPANALALAVSAGLFAYAVTRASSGAMTVGAVVLLVQALAQVRDHLLGVTEYVGMSTEHARWFSKYFAFLDAQPHVHAPAVPQPVPARPDLVLDGVTFAYAGGAPVLEDVTLTIPYGQTVAVVGENGAGKSTLVKLLLRYYDPTLGHVRLNGTDLREVDPRAWRSRVAAVFQDFARFEYAVRDNILLGAPEDEGRLRAALDGSGFGDNLNRVGGLDVRLGQAFGGADLSGGQWQKLATARALYRDADILVLDEPTAALDPRAEHEVFEQFMQLTRGRTALLITHRLASVLMADRIVVLKAGRVIEDGTHASLLARGGEYATFWRLQAEKYQADPAVRP</sequence>
<evidence type="ECO:0000259" key="8">
    <source>
        <dbReference type="PROSITE" id="PS50893"/>
    </source>
</evidence>
<comment type="subcellular location">
    <subcellularLocation>
        <location evidence="1">Cell membrane</location>
        <topology evidence="1">Multi-pass membrane protein</topology>
    </subcellularLocation>
</comment>
<evidence type="ECO:0000256" key="3">
    <source>
        <dbReference type="ARBA" id="ARBA00022741"/>
    </source>
</evidence>
<keyword evidence="5 7" id="KW-1133">Transmembrane helix</keyword>
<keyword evidence="6 7" id="KW-0472">Membrane</keyword>
<evidence type="ECO:0000256" key="4">
    <source>
        <dbReference type="ARBA" id="ARBA00022840"/>
    </source>
</evidence>
<dbReference type="GO" id="GO:0005524">
    <property type="term" value="F:ATP binding"/>
    <property type="evidence" value="ECO:0007669"/>
    <property type="project" value="UniProtKB-KW"/>
</dbReference>
<keyword evidence="11" id="KW-1185">Reference proteome</keyword>
<accession>E8U5G4</accession>
<dbReference type="InterPro" id="IPR036640">
    <property type="entry name" value="ABC1_TM_sf"/>
</dbReference>
<dbReference type="GO" id="GO:0005886">
    <property type="term" value="C:plasma membrane"/>
    <property type="evidence" value="ECO:0007669"/>
    <property type="project" value="UniProtKB-SubCell"/>
</dbReference>
<dbReference type="InterPro" id="IPR039421">
    <property type="entry name" value="Type_1_exporter"/>
</dbReference>
<dbReference type="EC" id="3.6.3.44" evidence="10"/>
<dbReference type="InterPro" id="IPR003593">
    <property type="entry name" value="AAA+_ATPase"/>
</dbReference>
<proteinExistence type="predicted"/>
<feature type="transmembrane region" description="Helical" evidence="7">
    <location>
        <begin position="75"/>
        <end position="99"/>
    </location>
</feature>
<dbReference type="KEGG" id="dmr:Deima_0646"/>
<dbReference type="InterPro" id="IPR003439">
    <property type="entry name" value="ABC_transporter-like_ATP-bd"/>
</dbReference>
<keyword evidence="3" id="KW-0547">Nucleotide-binding</keyword>
<evidence type="ECO:0000313" key="10">
    <source>
        <dbReference type="EMBL" id="ADV66303.1"/>
    </source>
</evidence>
<dbReference type="SMART" id="SM00382">
    <property type="entry name" value="AAA"/>
    <property type="match status" value="1"/>
</dbReference>
<feature type="transmembrane region" description="Helical" evidence="7">
    <location>
        <begin position="263"/>
        <end position="285"/>
    </location>
</feature>
<keyword evidence="4" id="KW-0067">ATP-binding</keyword>
<dbReference type="RefSeq" id="WP_013555808.1">
    <property type="nucleotide sequence ID" value="NC_014958.1"/>
</dbReference>
<name>E8U5G4_DEIML</name>
<evidence type="ECO:0000259" key="9">
    <source>
        <dbReference type="PROSITE" id="PS50929"/>
    </source>
</evidence>
<feature type="domain" description="ABC transporter" evidence="8">
    <location>
        <begin position="357"/>
        <end position="591"/>
    </location>
</feature>
<dbReference type="PANTHER" id="PTHR24221:SF654">
    <property type="entry name" value="ATP-BINDING CASSETTE SUB-FAMILY B MEMBER 6"/>
    <property type="match status" value="1"/>
</dbReference>
<keyword evidence="10" id="KW-0378">Hydrolase</keyword>
<dbReference type="SUPFAM" id="SSF90123">
    <property type="entry name" value="ABC transporter transmembrane region"/>
    <property type="match status" value="1"/>
</dbReference>